<proteinExistence type="inferred from homology"/>
<dbReference type="OrthoDB" id="6608471at2759"/>
<dbReference type="Proteomes" id="UP000050761">
    <property type="component" value="Unassembled WGS sequence"/>
</dbReference>
<evidence type="ECO:0000256" key="9">
    <source>
        <dbReference type="ARBA" id="ARBA00036416"/>
    </source>
</evidence>
<accession>A0A183F2V3</accession>
<comment type="catalytic activity">
    <reaction evidence="9">
        <text>L-serine(in) = L-serine(out)</text>
        <dbReference type="Rhea" id="RHEA:35031"/>
        <dbReference type="ChEBI" id="CHEBI:33384"/>
    </reaction>
</comment>
<evidence type="ECO:0000256" key="7">
    <source>
        <dbReference type="ARBA" id="ARBA00023128"/>
    </source>
</evidence>
<keyword evidence="12" id="KW-1185">Reference proteome</keyword>
<dbReference type="AlphaFoldDB" id="A0A183F2V3"/>
<reference evidence="11 12" key="1">
    <citation type="submission" date="2018-11" db="EMBL/GenBank/DDBJ databases">
        <authorList>
            <consortium name="Pathogen Informatics"/>
        </authorList>
    </citation>
    <scope>NUCLEOTIDE SEQUENCE [LARGE SCALE GENOMIC DNA]</scope>
</reference>
<evidence type="ECO:0000256" key="1">
    <source>
        <dbReference type="ARBA" id="ARBA00004225"/>
    </source>
</evidence>
<dbReference type="GO" id="GO:0140300">
    <property type="term" value="P:serine import into mitochondrion"/>
    <property type="evidence" value="ECO:0007669"/>
    <property type="project" value="TreeGrafter"/>
</dbReference>
<keyword evidence="3" id="KW-0813">Transport</keyword>
<keyword evidence="8 10" id="KW-0472">Membrane</keyword>
<dbReference type="GO" id="GO:0015075">
    <property type="term" value="F:monoatomic ion transmembrane transporter activity"/>
    <property type="evidence" value="ECO:0007669"/>
    <property type="project" value="InterPro"/>
</dbReference>
<keyword evidence="7" id="KW-0496">Mitochondrion</keyword>
<feature type="transmembrane region" description="Helical" evidence="10">
    <location>
        <begin position="95"/>
        <end position="113"/>
    </location>
</feature>
<keyword evidence="5" id="KW-0029">Amino-acid transport</keyword>
<comment type="similarity">
    <text evidence="2">Belongs to the sideroflexin family.</text>
</comment>
<evidence type="ECO:0000256" key="2">
    <source>
        <dbReference type="ARBA" id="ARBA00005974"/>
    </source>
</evidence>
<evidence type="ECO:0000313" key="11">
    <source>
        <dbReference type="EMBL" id="VDO18870.1"/>
    </source>
</evidence>
<evidence type="ECO:0000256" key="6">
    <source>
        <dbReference type="ARBA" id="ARBA00022989"/>
    </source>
</evidence>
<sequence length="178" mass="20212">RTLAYSSLTHRCHDSGRARHFFTTANPLNVLLSNDVLEKSRKIVVDYRNGIYDKDLTVDQLWHAKHIYDSAFHPDTGEKMFILGRMSAQVCFNKCLYIMTSHVVFFQWINQTFNAVVNYTNRSGPNPVERLLTSYTFATSGAMAAALGGNYILSKMKVTHFFLIPYNLGKGSQSCTLE</sequence>
<evidence type="ECO:0000313" key="13">
    <source>
        <dbReference type="WBParaSite" id="HPBE_0000048701-mRNA-1"/>
    </source>
</evidence>
<gene>
    <name evidence="11" type="ORF">HPBE_LOCUS488</name>
</gene>
<dbReference type="WBParaSite" id="HPBE_0000048701-mRNA-1">
    <property type="protein sequence ID" value="HPBE_0000048701-mRNA-1"/>
    <property type="gene ID" value="HPBE_0000048701"/>
</dbReference>
<dbReference type="InterPro" id="IPR004686">
    <property type="entry name" value="Mtc"/>
</dbReference>
<dbReference type="PANTHER" id="PTHR11153:SF20">
    <property type="entry name" value="SIDEROFLEXIN-3"/>
    <property type="match status" value="1"/>
</dbReference>
<evidence type="ECO:0000256" key="5">
    <source>
        <dbReference type="ARBA" id="ARBA00022970"/>
    </source>
</evidence>
<evidence type="ECO:0000256" key="8">
    <source>
        <dbReference type="ARBA" id="ARBA00023136"/>
    </source>
</evidence>
<evidence type="ECO:0000313" key="12">
    <source>
        <dbReference type="Proteomes" id="UP000050761"/>
    </source>
</evidence>
<evidence type="ECO:0000256" key="4">
    <source>
        <dbReference type="ARBA" id="ARBA00022692"/>
    </source>
</evidence>
<dbReference type="PANTHER" id="PTHR11153">
    <property type="entry name" value="SIDEROFLEXIN"/>
    <property type="match status" value="1"/>
</dbReference>
<comment type="subcellular location">
    <subcellularLocation>
        <location evidence="1">Mitochondrion membrane</location>
        <topology evidence="1">Multi-pass membrane protein</topology>
    </subcellularLocation>
</comment>
<reference evidence="13" key="2">
    <citation type="submission" date="2019-09" db="UniProtKB">
        <authorList>
            <consortium name="WormBaseParasite"/>
        </authorList>
    </citation>
    <scope>IDENTIFICATION</scope>
</reference>
<accession>A0A3P7TAM2</accession>
<organism evidence="12 13">
    <name type="scientific">Heligmosomoides polygyrus</name>
    <name type="common">Parasitic roundworm</name>
    <dbReference type="NCBI Taxonomy" id="6339"/>
    <lineage>
        <taxon>Eukaryota</taxon>
        <taxon>Metazoa</taxon>
        <taxon>Ecdysozoa</taxon>
        <taxon>Nematoda</taxon>
        <taxon>Chromadorea</taxon>
        <taxon>Rhabditida</taxon>
        <taxon>Rhabditina</taxon>
        <taxon>Rhabditomorpha</taxon>
        <taxon>Strongyloidea</taxon>
        <taxon>Heligmosomidae</taxon>
        <taxon>Heligmosomoides</taxon>
    </lineage>
</organism>
<dbReference type="EMBL" id="UZAH01000346">
    <property type="protein sequence ID" value="VDO18870.1"/>
    <property type="molecule type" value="Genomic_DNA"/>
</dbReference>
<dbReference type="Pfam" id="PF03820">
    <property type="entry name" value="SFXNs"/>
    <property type="match status" value="1"/>
</dbReference>
<evidence type="ECO:0000256" key="10">
    <source>
        <dbReference type="SAM" id="Phobius"/>
    </source>
</evidence>
<dbReference type="GO" id="GO:0005743">
    <property type="term" value="C:mitochondrial inner membrane"/>
    <property type="evidence" value="ECO:0007669"/>
    <property type="project" value="TreeGrafter"/>
</dbReference>
<keyword evidence="6 10" id="KW-1133">Transmembrane helix</keyword>
<feature type="transmembrane region" description="Helical" evidence="10">
    <location>
        <begin position="133"/>
        <end position="153"/>
    </location>
</feature>
<name>A0A183F2V3_HELPZ</name>
<keyword evidence="4 10" id="KW-0812">Transmembrane</keyword>
<evidence type="ECO:0000256" key="3">
    <source>
        <dbReference type="ARBA" id="ARBA00022448"/>
    </source>
</evidence>
<protein>
    <submittedName>
        <fullName evidence="13">Sideroflexin 3</fullName>
    </submittedName>
</protein>